<gene>
    <name evidence="1" type="ORF">L195_g062957</name>
</gene>
<organism evidence="1 2">
    <name type="scientific">Trifolium pratense</name>
    <name type="common">Red clover</name>
    <dbReference type="NCBI Taxonomy" id="57577"/>
    <lineage>
        <taxon>Eukaryota</taxon>
        <taxon>Viridiplantae</taxon>
        <taxon>Streptophyta</taxon>
        <taxon>Embryophyta</taxon>
        <taxon>Tracheophyta</taxon>
        <taxon>Spermatophyta</taxon>
        <taxon>Magnoliopsida</taxon>
        <taxon>eudicotyledons</taxon>
        <taxon>Gunneridae</taxon>
        <taxon>Pentapetalae</taxon>
        <taxon>rosids</taxon>
        <taxon>fabids</taxon>
        <taxon>Fabales</taxon>
        <taxon>Fabaceae</taxon>
        <taxon>Papilionoideae</taxon>
        <taxon>50 kb inversion clade</taxon>
        <taxon>NPAAA clade</taxon>
        <taxon>Hologalegina</taxon>
        <taxon>IRL clade</taxon>
        <taxon>Trifolieae</taxon>
        <taxon>Trifolium</taxon>
    </lineage>
</organism>
<dbReference type="Proteomes" id="UP000236291">
    <property type="component" value="Unassembled WGS sequence"/>
</dbReference>
<protein>
    <submittedName>
        <fullName evidence="1">Uncharacterized protein</fullName>
    </submittedName>
</protein>
<accession>A0A2K3KIY5</accession>
<name>A0A2K3KIY5_TRIPR</name>
<sequence>RRWWLWGRGRWTAAAIVEDEDEWR</sequence>
<reference evidence="1 2" key="2">
    <citation type="journal article" date="2017" name="Front. Plant Sci.">
        <title>Gene Classification and Mining of Molecular Markers Useful in Red Clover (Trifolium pratense) Breeding.</title>
        <authorList>
            <person name="Istvanek J."/>
            <person name="Dluhosova J."/>
            <person name="Dluhos P."/>
            <person name="Patkova L."/>
            <person name="Nedelnik J."/>
            <person name="Repkova J."/>
        </authorList>
    </citation>
    <scope>NUCLEOTIDE SEQUENCE [LARGE SCALE GENOMIC DNA]</scope>
    <source>
        <strain evidence="2">cv. Tatra</strain>
        <tissue evidence="1">Young leaves</tissue>
    </source>
</reference>
<evidence type="ECO:0000313" key="2">
    <source>
        <dbReference type="Proteomes" id="UP000236291"/>
    </source>
</evidence>
<dbReference type="AlphaFoldDB" id="A0A2K3KIY5"/>
<proteinExistence type="predicted"/>
<comment type="caution">
    <text evidence="1">The sequence shown here is derived from an EMBL/GenBank/DDBJ whole genome shotgun (WGS) entry which is preliminary data.</text>
</comment>
<reference evidence="1 2" key="1">
    <citation type="journal article" date="2014" name="Am. J. Bot.">
        <title>Genome assembly and annotation for red clover (Trifolium pratense; Fabaceae).</title>
        <authorList>
            <person name="Istvanek J."/>
            <person name="Jaros M."/>
            <person name="Krenek A."/>
            <person name="Repkova J."/>
        </authorList>
    </citation>
    <scope>NUCLEOTIDE SEQUENCE [LARGE SCALE GENOMIC DNA]</scope>
    <source>
        <strain evidence="2">cv. Tatra</strain>
        <tissue evidence="1">Young leaves</tissue>
    </source>
</reference>
<dbReference type="EMBL" id="ASHM01190571">
    <property type="protein sequence ID" value="PNX66232.1"/>
    <property type="molecule type" value="Genomic_DNA"/>
</dbReference>
<feature type="non-terminal residue" evidence="1">
    <location>
        <position position="1"/>
    </location>
</feature>
<evidence type="ECO:0000313" key="1">
    <source>
        <dbReference type="EMBL" id="PNX66232.1"/>
    </source>
</evidence>